<feature type="region of interest" description="Disordered" evidence="1">
    <location>
        <begin position="108"/>
        <end position="135"/>
    </location>
</feature>
<dbReference type="Proteomes" id="UP000242474">
    <property type="component" value="Unassembled WGS sequence"/>
</dbReference>
<proteinExistence type="predicted"/>
<evidence type="ECO:0000313" key="2">
    <source>
        <dbReference type="EMBL" id="PIA13698.1"/>
    </source>
</evidence>
<protein>
    <submittedName>
        <fullName evidence="2">Uncharacterized protein</fullName>
    </submittedName>
</protein>
<feature type="region of interest" description="Disordered" evidence="1">
    <location>
        <begin position="519"/>
        <end position="544"/>
    </location>
</feature>
<name>A0A2G5B3W3_COERN</name>
<feature type="compositionally biased region" description="Pro residues" evidence="1">
    <location>
        <begin position="529"/>
        <end position="542"/>
    </location>
</feature>
<dbReference type="AlphaFoldDB" id="A0A2G5B3W3"/>
<feature type="region of interest" description="Disordered" evidence="1">
    <location>
        <begin position="31"/>
        <end position="88"/>
    </location>
</feature>
<sequence>MAKPTRMSLFGAAPQEHSPVRNVAEQYRASSRLTRTPPALSTQQPLKTPPTNQDFAINHPSSTGRLRDRRLQSQQQQHSRTVTLQRSGAATNVQNLNERGPQLQFNLATSPSPKSTSAFLSRQNTTPGTERDSNRELAWRAEQQRTATRGRACSDLRIHISGQQANRSSMHSPQQLTGGLAVPDPCMPIEECGERIERLLQRVQQMHREYETRQSLAPPQTPTRLDERRVLSPNMHTDAAHERGRTDSRCSTASSVATEAISDSGAPDTTVKPDNSEAYNTRLDTAATNSDAEARATLGLFGTELAAKTPIERTREKLALLRARRAARLREEEAGSPTSELNMETSDVRAKNMVRTRSEISGTTFYPSDEDDGADGAGFYETRDNLALFREIEMPARDIHWDKRVFYHHVSRTNERFRLATEGVTIADCRDSCLAELTGRRAATQERNNSGTHDALASRRNSRGTPNSRRQQESRDVAALAAWMEEDEDCGSDDADHSFDWSRNGFGYMEFRRRSRSSMASTTSLLSPAPEPSSAPPSPPPACDSLEPLVSPSYASSGHTWSITSSTARVATANFNEAVSAAAAAASPQPDEQFFDASQPGAFGMGARNRAQRGLHMHPGFGEALEGIAEGDEPESDDDWMLLNKEDVVSEPISTVDAEEAARAQLCVLKAENRELDCNVTQARATIQALTRLILRVQ</sequence>
<dbReference type="OrthoDB" id="5594704at2759"/>
<gene>
    <name evidence="2" type="ORF">COEREDRAFT_83298</name>
</gene>
<keyword evidence="3" id="KW-1185">Reference proteome</keyword>
<feature type="compositionally biased region" description="Polar residues" evidence="1">
    <location>
        <begin position="108"/>
        <end position="128"/>
    </location>
</feature>
<evidence type="ECO:0000256" key="1">
    <source>
        <dbReference type="SAM" id="MobiDB-lite"/>
    </source>
</evidence>
<evidence type="ECO:0000313" key="3">
    <source>
        <dbReference type="Proteomes" id="UP000242474"/>
    </source>
</evidence>
<dbReference type="EMBL" id="KZ303528">
    <property type="protein sequence ID" value="PIA13698.1"/>
    <property type="molecule type" value="Genomic_DNA"/>
</dbReference>
<feature type="compositionally biased region" description="Low complexity" evidence="1">
    <location>
        <begin position="519"/>
        <end position="528"/>
    </location>
</feature>
<feature type="compositionally biased region" description="Polar residues" evidence="1">
    <location>
        <begin position="31"/>
        <end position="64"/>
    </location>
</feature>
<feature type="region of interest" description="Disordered" evidence="1">
    <location>
        <begin position="443"/>
        <end position="476"/>
    </location>
</feature>
<organism evidence="2 3">
    <name type="scientific">Coemansia reversa (strain ATCC 12441 / NRRL 1564)</name>
    <dbReference type="NCBI Taxonomy" id="763665"/>
    <lineage>
        <taxon>Eukaryota</taxon>
        <taxon>Fungi</taxon>
        <taxon>Fungi incertae sedis</taxon>
        <taxon>Zoopagomycota</taxon>
        <taxon>Kickxellomycotina</taxon>
        <taxon>Kickxellomycetes</taxon>
        <taxon>Kickxellales</taxon>
        <taxon>Kickxellaceae</taxon>
        <taxon>Coemansia</taxon>
    </lineage>
</organism>
<accession>A0A2G5B3W3</accession>
<reference evidence="2 3" key="1">
    <citation type="journal article" date="2015" name="Genome Biol. Evol.">
        <title>Phylogenomic analyses indicate that early fungi evolved digesting cell walls of algal ancestors of land plants.</title>
        <authorList>
            <person name="Chang Y."/>
            <person name="Wang S."/>
            <person name="Sekimoto S."/>
            <person name="Aerts A.L."/>
            <person name="Choi C."/>
            <person name="Clum A."/>
            <person name="LaButti K.M."/>
            <person name="Lindquist E.A."/>
            <person name="Yee Ngan C."/>
            <person name="Ohm R.A."/>
            <person name="Salamov A.A."/>
            <person name="Grigoriev I.V."/>
            <person name="Spatafora J.W."/>
            <person name="Berbee M.L."/>
        </authorList>
    </citation>
    <scope>NUCLEOTIDE SEQUENCE [LARGE SCALE GENOMIC DNA]</scope>
    <source>
        <strain evidence="2 3">NRRL 1564</strain>
    </source>
</reference>